<dbReference type="InterPro" id="IPR008007">
    <property type="entry name" value="Peptidase_M42"/>
</dbReference>
<dbReference type="MEROPS" id="M42.001"/>
<dbReference type="Proteomes" id="UP000014113">
    <property type="component" value="Unassembled WGS sequence"/>
</dbReference>
<keyword evidence="4 8" id="KW-0479">Metal-binding</keyword>
<keyword evidence="2 9" id="KW-0031">Aminopeptidase</keyword>
<feature type="binding site" evidence="8">
    <location>
        <position position="214"/>
    </location>
    <ligand>
        <name>Zn(2+)</name>
        <dbReference type="ChEBI" id="CHEBI:29105"/>
        <label>2</label>
    </ligand>
</feature>
<accession>S1N4X1</accession>
<dbReference type="CDD" id="cd05656">
    <property type="entry name" value="M42_Frv"/>
    <property type="match status" value="1"/>
</dbReference>
<dbReference type="PATRIC" id="fig|1121865.3.peg.1774"/>
<evidence type="ECO:0000256" key="4">
    <source>
        <dbReference type="ARBA" id="ARBA00022723"/>
    </source>
</evidence>
<dbReference type="OrthoDB" id="9772053at2"/>
<evidence type="ECO:0000256" key="6">
    <source>
        <dbReference type="PIRNR" id="PIRNR001123"/>
    </source>
</evidence>
<dbReference type="Gene3D" id="2.40.30.40">
    <property type="entry name" value="Peptidase M42, domain 2"/>
    <property type="match status" value="1"/>
</dbReference>
<evidence type="ECO:0000256" key="2">
    <source>
        <dbReference type="ARBA" id="ARBA00022438"/>
    </source>
</evidence>
<evidence type="ECO:0000256" key="1">
    <source>
        <dbReference type="ARBA" id="ARBA00006272"/>
    </source>
</evidence>
<dbReference type="eggNOG" id="COG1363">
    <property type="taxonomic scope" value="Bacteria"/>
</dbReference>
<organism evidence="9 10">
    <name type="scientific">Enterococcus columbae DSM 7374 = ATCC 51263</name>
    <dbReference type="NCBI Taxonomy" id="1121865"/>
    <lineage>
        <taxon>Bacteria</taxon>
        <taxon>Bacillati</taxon>
        <taxon>Bacillota</taxon>
        <taxon>Bacilli</taxon>
        <taxon>Lactobacillales</taxon>
        <taxon>Enterococcaceae</taxon>
        <taxon>Enterococcus</taxon>
    </lineage>
</organism>
<keyword evidence="10" id="KW-1185">Reference proteome</keyword>
<protein>
    <submittedName>
        <fullName evidence="9">Glutamyl aminopeptidase</fullName>
    </submittedName>
</protein>
<dbReference type="AlphaFoldDB" id="S1N4X1"/>
<dbReference type="Pfam" id="PF05343">
    <property type="entry name" value="Peptidase_M42"/>
    <property type="match status" value="1"/>
</dbReference>
<feature type="active site" description="Proton acceptor" evidence="7">
    <location>
        <position position="213"/>
    </location>
</feature>
<dbReference type="PANTHER" id="PTHR32481:SF0">
    <property type="entry name" value="AMINOPEPTIDASE YPDE-RELATED"/>
    <property type="match status" value="1"/>
</dbReference>
<evidence type="ECO:0000313" key="9">
    <source>
        <dbReference type="EMBL" id="EOW84027.1"/>
    </source>
</evidence>
<sequence>MNEKTFQRIKELTELTGTSGFEQDIRQYMREKMTPLVDEIQQDRLGGIFGIRHHEDKTAPKILVAAHMDEVGFMITQITDRGLFKVSPLGGWNPYVVSAQRFVLKTAKGNYPCISSSIPPHLLRGKGPQANIQVTDILFDAGFESKEEALAYGVLPGDTIVPDVETIMTANQKRIISKAWDNRFGCTLVLEALEALKDESLAHTLIAGANVQEEVGLRGARASAHLFKPDLFFALDCSAADDLVTTKGTQGHLDEGTLLRILDPRHILLPRFKEFLLDIAHTHHIPYQYFVSGGGTDAGAVHLENDGIPSTTIGVVARYIHTHQTMFSIKDYEAARELLIQVLRALDKSTVATILYDYHEEEVK</sequence>
<evidence type="ECO:0000256" key="8">
    <source>
        <dbReference type="PIRSR" id="PIRSR001123-2"/>
    </source>
</evidence>
<dbReference type="GO" id="GO:0046872">
    <property type="term" value="F:metal ion binding"/>
    <property type="evidence" value="ECO:0007669"/>
    <property type="project" value="UniProtKB-UniRule"/>
</dbReference>
<dbReference type="SUPFAM" id="SSF53187">
    <property type="entry name" value="Zn-dependent exopeptidases"/>
    <property type="match status" value="1"/>
</dbReference>
<evidence type="ECO:0000256" key="3">
    <source>
        <dbReference type="ARBA" id="ARBA00022670"/>
    </source>
</evidence>
<dbReference type="NCBIfam" id="TIGR03107">
    <property type="entry name" value="glu_aminopep"/>
    <property type="match status" value="1"/>
</dbReference>
<dbReference type="Gene3D" id="3.40.630.10">
    <property type="entry name" value="Zn peptidases"/>
    <property type="match status" value="1"/>
</dbReference>
<dbReference type="InterPro" id="IPR017538">
    <property type="entry name" value="Pept_M42_glutamyl_aminopept"/>
</dbReference>
<gene>
    <name evidence="9" type="ORF">I568_01474</name>
</gene>
<evidence type="ECO:0000256" key="7">
    <source>
        <dbReference type="PIRSR" id="PIRSR001123-1"/>
    </source>
</evidence>
<comment type="caution">
    <text evidence="9">The sequence shown here is derived from an EMBL/GenBank/DDBJ whole genome shotgun (WGS) entry which is preliminary data.</text>
</comment>
<dbReference type="SUPFAM" id="SSF101821">
    <property type="entry name" value="Aminopeptidase/glucanase lid domain"/>
    <property type="match status" value="1"/>
</dbReference>
<dbReference type="EMBL" id="ASWJ01000006">
    <property type="protein sequence ID" value="EOW84027.1"/>
    <property type="molecule type" value="Genomic_DNA"/>
</dbReference>
<comment type="similarity">
    <text evidence="1 6">Belongs to the peptidase M42 family.</text>
</comment>
<feature type="binding site" evidence="8">
    <location>
        <position position="181"/>
    </location>
    <ligand>
        <name>Zn(2+)</name>
        <dbReference type="ChEBI" id="CHEBI:29105"/>
        <label>2</label>
    </ligand>
</feature>
<keyword evidence="3" id="KW-0645">Protease</keyword>
<feature type="binding site" evidence="8">
    <location>
        <position position="236"/>
    </location>
    <ligand>
        <name>Zn(2+)</name>
        <dbReference type="ChEBI" id="CHEBI:29105"/>
        <label>1</label>
    </ligand>
</feature>
<keyword evidence="5" id="KW-0378">Hydrolase</keyword>
<feature type="binding site" evidence="8">
    <location>
        <position position="181"/>
    </location>
    <ligand>
        <name>Zn(2+)</name>
        <dbReference type="ChEBI" id="CHEBI:29105"/>
        <label>1</label>
    </ligand>
</feature>
<comment type="cofactor">
    <cofactor evidence="8">
        <name>a divalent metal cation</name>
        <dbReference type="ChEBI" id="CHEBI:60240"/>
    </cofactor>
    <text evidence="8">Binds 2 divalent metal cations per subunit.</text>
</comment>
<dbReference type="RefSeq" id="WP_016183940.1">
    <property type="nucleotide sequence ID" value="NZ_JXKI01000003.1"/>
</dbReference>
<dbReference type="STRING" id="1121865.OMW_01831"/>
<evidence type="ECO:0000313" key="10">
    <source>
        <dbReference type="Proteomes" id="UP000014113"/>
    </source>
</evidence>
<dbReference type="PANTHER" id="PTHR32481">
    <property type="entry name" value="AMINOPEPTIDASE"/>
    <property type="match status" value="1"/>
</dbReference>
<dbReference type="GO" id="GO:0006508">
    <property type="term" value="P:proteolysis"/>
    <property type="evidence" value="ECO:0007669"/>
    <property type="project" value="UniProtKB-KW"/>
</dbReference>
<dbReference type="InterPro" id="IPR051464">
    <property type="entry name" value="Peptidase_M42_aminopept"/>
</dbReference>
<reference evidence="9 10" key="1">
    <citation type="submission" date="2013-03" db="EMBL/GenBank/DDBJ databases">
        <title>The Genome Sequence of Enterococcus columbae ATCC_51263 (PacBio/Illumina hybrid assembly).</title>
        <authorList>
            <consortium name="The Broad Institute Genomics Platform"/>
            <consortium name="The Broad Institute Genome Sequencing Center for Infectious Disease"/>
            <person name="Earl A."/>
            <person name="Russ C."/>
            <person name="Gilmore M."/>
            <person name="Surin D."/>
            <person name="Walker B."/>
            <person name="Young S."/>
            <person name="Zeng Q."/>
            <person name="Gargeya S."/>
            <person name="Fitzgerald M."/>
            <person name="Haas B."/>
            <person name="Abouelleil A."/>
            <person name="Allen A.W."/>
            <person name="Alvarado L."/>
            <person name="Arachchi H.M."/>
            <person name="Berlin A.M."/>
            <person name="Chapman S.B."/>
            <person name="Gainer-Dewar J."/>
            <person name="Goldberg J."/>
            <person name="Griggs A."/>
            <person name="Gujja S."/>
            <person name="Hansen M."/>
            <person name="Howarth C."/>
            <person name="Imamovic A."/>
            <person name="Ireland A."/>
            <person name="Larimer J."/>
            <person name="McCowan C."/>
            <person name="Murphy C."/>
            <person name="Pearson M."/>
            <person name="Poon T.W."/>
            <person name="Priest M."/>
            <person name="Roberts A."/>
            <person name="Saif S."/>
            <person name="Shea T."/>
            <person name="Sisk P."/>
            <person name="Sykes S."/>
            <person name="Wortman J."/>
            <person name="Nusbaum C."/>
            <person name="Birren B."/>
        </authorList>
    </citation>
    <scope>NUCLEOTIDE SEQUENCE [LARGE SCALE GENOMIC DNA]</scope>
    <source>
        <strain evidence="9 10">ATCC 51263</strain>
    </source>
</reference>
<feature type="binding site" evidence="8">
    <location>
        <position position="321"/>
    </location>
    <ligand>
        <name>Zn(2+)</name>
        <dbReference type="ChEBI" id="CHEBI:29105"/>
        <label>2</label>
    </ligand>
</feature>
<feature type="binding site" evidence="8">
    <location>
        <position position="67"/>
    </location>
    <ligand>
        <name>Zn(2+)</name>
        <dbReference type="ChEBI" id="CHEBI:29105"/>
        <label>1</label>
    </ligand>
</feature>
<dbReference type="GO" id="GO:0004177">
    <property type="term" value="F:aminopeptidase activity"/>
    <property type="evidence" value="ECO:0007669"/>
    <property type="project" value="UniProtKB-UniRule"/>
</dbReference>
<dbReference type="InterPro" id="IPR023367">
    <property type="entry name" value="Peptidase_M42_dom2"/>
</dbReference>
<evidence type="ECO:0000256" key="5">
    <source>
        <dbReference type="ARBA" id="ARBA00022801"/>
    </source>
</evidence>
<name>S1N4X1_9ENTE</name>
<proteinExistence type="inferred from homology"/>
<dbReference type="PIRSF" id="PIRSF001123">
    <property type="entry name" value="PepA_GA"/>
    <property type="match status" value="1"/>
</dbReference>